<dbReference type="InterPro" id="IPR029046">
    <property type="entry name" value="LolA/LolB/LppX"/>
</dbReference>
<dbReference type="OrthoDB" id="9810685at2"/>
<evidence type="ECO:0000313" key="3">
    <source>
        <dbReference type="EMBL" id="SFP72046.1"/>
    </source>
</evidence>
<dbReference type="EMBL" id="FOXQ01000001">
    <property type="protein sequence ID" value="SFP72046.1"/>
    <property type="molecule type" value="Genomic_DNA"/>
</dbReference>
<dbReference type="InterPro" id="IPR004564">
    <property type="entry name" value="OM_lipoprot_carrier_LolA-like"/>
</dbReference>
<dbReference type="AlphaFoldDB" id="A0A1I5SP15"/>
<keyword evidence="1 2" id="KW-0732">Signal</keyword>
<keyword evidence="4" id="KW-1185">Reference proteome</keyword>
<protein>
    <submittedName>
        <fullName evidence="3">Outer membrane lipoprotein-sorting protein</fullName>
    </submittedName>
</protein>
<accession>A0A1I5SP15</accession>
<organism evidence="3 4">
    <name type="scientific">Parafilimonas terrae</name>
    <dbReference type="NCBI Taxonomy" id="1465490"/>
    <lineage>
        <taxon>Bacteria</taxon>
        <taxon>Pseudomonadati</taxon>
        <taxon>Bacteroidota</taxon>
        <taxon>Chitinophagia</taxon>
        <taxon>Chitinophagales</taxon>
        <taxon>Chitinophagaceae</taxon>
        <taxon>Parafilimonas</taxon>
    </lineage>
</organism>
<keyword evidence="3" id="KW-0449">Lipoprotein</keyword>
<feature type="chain" id="PRO_5011728189" evidence="2">
    <location>
        <begin position="20"/>
        <end position="208"/>
    </location>
</feature>
<gene>
    <name evidence="3" type="ORF">SAMN05444277_101848</name>
</gene>
<evidence type="ECO:0000313" key="4">
    <source>
        <dbReference type="Proteomes" id="UP000199031"/>
    </source>
</evidence>
<reference evidence="3 4" key="1">
    <citation type="submission" date="2016-10" db="EMBL/GenBank/DDBJ databases">
        <authorList>
            <person name="de Groot N.N."/>
        </authorList>
    </citation>
    <scope>NUCLEOTIDE SEQUENCE [LARGE SCALE GENOMIC DNA]</scope>
    <source>
        <strain evidence="3 4">DSM 28286</strain>
    </source>
</reference>
<dbReference type="RefSeq" id="WP_090654755.1">
    <property type="nucleotide sequence ID" value="NZ_FOXQ01000001.1"/>
</dbReference>
<sequence>MMKKLFLVLFMFSFCTAFSQNNTSAENILDKSSAKIKSAKGINVSFSLTQKDKQNQVVSNSKGIMKMKGDKYYINQDGSEIYCNGLQIWNFDGQDEVTVAKVYKDDNEFSPPQILTGFNKKDFNIKLVSSAGNNYQVLLTPLDKRQNFKEITLYINKSTSLISKASVVSKMNDTIEINFNSISLNASFDDSQFVFDAKKHPGIDIINN</sequence>
<dbReference type="SUPFAM" id="SSF89392">
    <property type="entry name" value="Prokaryotic lipoproteins and lipoprotein localization factors"/>
    <property type="match status" value="1"/>
</dbReference>
<feature type="signal peptide" evidence="2">
    <location>
        <begin position="1"/>
        <end position="19"/>
    </location>
</feature>
<proteinExistence type="predicted"/>
<dbReference type="Pfam" id="PF03548">
    <property type="entry name" value="LolA"/>
    <property type="match status" value="1"/>
</dbReference>
<dbReference type="Gene3D" id="2.50.20.10">
    <property type="entry name" value="Lipoprotein localisation LolA/LolB/LppX"/>
    <property type="match status" value="1"/>
</dbReference>
<evidence type="ECO:0000256" key="1">
    <source>
        <dbReference type="ARBA" id="ARBA00022729"/>
    </source>
</evidence>
<dbReference type="STRING" id="1465490.SAMN05444277_101848"/>
<dbReference type="CDD" id="cd16325">
    <property type="entry name" value="LolA"/>
    <property type="match status" value="1"/>
</dbReference>
<evidence type="ECO:0000256" key="2">
    <source>
        <dbReference type="SAM" id="SignalP"/>
    </source>
</evidence>
<dbReference type="Proteomes" id="UP000199031">
    <property type="component" value="Unassembled WGS sequence"/>
</dbReference>
<dbReference type="PANTHER" id="PTHR35869">
    <property type="entry name" value="OUTER-MEMBRANE LIPOPROTEIN CARRIER PROTEIN"/>
    <property type="match status" value="1"/>
</dbReference>
<dbReference type="PANTHER" id="PTHR35869:SF1">
    <property type="entry name" value="OUTER-MEMBRANE LIPOPROTEIN CARRIER PROTEIN"/>
    <property type="match status" value="1"/>
</dbReference>
<name>A0A1I5SP15_9BACT</name>